<gene>
    <name evidence="3" type="ORF">Ahy_B03g065766</name>
</gene>
<keyword evidence="1" id="KW-0479">Metal-binding</keyword>
<name>A0A445A2D4_ARAHY</name>
<accession>A0A445A2D4</accession>
<proteinExistence type="predicted"/>
<keyword evidence="1" id="KW-0862">Zinc</keyword>
<keyword evidence="4" id="KW-1185">Reference proteome</keyword>
<reference evidence="3 4" key="1">
    <citation type="submission" date="2019-01" db="EMBL/GenBank/DDBJ databases">
        <title>Sequencing of cultivated peanut Arachis hypogaea provides insights into genome evolution and oil improvement.</title>
        <authorList>
            <person name="Chen X."/>
        </authorList>
    </citation>
    <scope>NUCLEOTIDE SEQUENCE [LARGE SCALE GENOMIC DNA]</scope>
    <source>
        <strain evidence="4">cv. Fuhuasheng</strain>
        <tissue evidence="3">Leaves</tissue>
    </source>
</reference>
<sequence length="157" mass="18478">MLRVTHCDRRTSVFSVEEMDPMDGWSQTSYQVRMTERTCDYDLFQSLHYPCRHVLEAYAAASIEWGHFVDPMYTMASVFKVYEREFLPIPDEKMWPPWYGARLNPNSAMRRKASRRPVSTWIRNEMDAIERVEKRCGLCRGEGHTRRGCPNAPHSDP</sequence>
<dbReference type="Proteomes" id="UP000289738">
    <property type="component" value="Chromosome B03"/>
</dbReference>
<protein>
    <recommendedName>
        <fullName evidence="2">SWIM-type domain-containing protein</fullName>
    </recommendedName>
</protein>
<organism evidence="3 4">
    <name type="scientific">Arachis hypogaea</name>
    <name type="common">Peanut</name>
    <dbReference type="NCBI Taxonomy" id="3818"/>
    <lineage>
        <taxon>Eukaryota</taxon>
        <taxon>Viridiplantae</taxon>
        <taxon>Streptophyta</taxon>
        <taxon>Embryophyta</taxon>
        <taxon>Tracheophyta</taxon>
        <taxon>Spermatophyta</taxon>
        <taxon>Magnoliopsida</taxon>
        <taxon>eudicotyledons</taxon>
        <taxon>Gunneridae</taxon>
        <taxon>Pentapetalae</taxon>
        <taxon>rosids</taxon>
        <taxon>fabids</taxon>
        <taxon>Fabales</taxon>
        <taxon>Fabaceae</taxon>
        <taxon>Papilionoideae</taxon>
        <taxon>50 kb inversion clade</taxon>
        <taxon>dalbergioids sensu lato</taxon>
        <taxon>Dalbergieae</taxon>
        <taxon>Pterocarpus clade</taxon>
        <taxon>Arachis</taxon>
    </lineage>
</organism>
<dbReference type="AlphaFoldDB" id="A0A445A2D4"/>
<keyword evidence="1" id="KW-0863">Zinc-finger</keyword>
<evidence type="ECO:0000313" key="3">
    <source>
        <dbReference type="EMBL" id="RYR20587.1"/>
    </source>
</evidence>
<comment type="caution">
    <text evidence="3">The sequence shown here is derived from an EMBL/GenBank/DDBJ whole genome shotgun (WGS) entry which is preliminary data.</text>
</comment>
<dbReference type="GO" id="GO:0008270">
    <property type="term" value="F:zinc ion binding"/>
    <property type="evidence" value="ECO:0007669"/>
    <property type="project" value="UniProtKB-KW"/>
</dbReference>
<evidence type="ECO:0000313" key="4">
    <source>
        <dbReference type="Proteomes" id="UP000289738"/>
    </source>
</evidence>
<dbReference type="PROSITE" id="PS50966">
    <property type="entry name" value="ZF_SWIM"/>
    <property type="match status" value="1"/>
</dbReference>
<evidence type="ECO:0000256" key="1">
    <source>
        <dbReference type="PROSITE-ProRule" id="PRU00325"/>
    </source>
</evidence>
<dbReference type="EMBL" id="SDMP01000013">
    <property type="protein sequence ID" value="RYR20587.1"/>
    <property type="molecule type" value="Genomic_DNA"/>
</dbReference>
<dbReference type="InterPro" id="IPR007527">
    <property type="entry name" value="Znf_SWIM"/>
</dbReference>
<evidence type="ECO:0000259" key="2">
    <source>
        <dbReference type="PROSITE" id="PS50966"/>
    </source>
</evidence>
<feature type="domain" description="SWIM-type" evidence="2">
    <location>
        <begin position="30"/>
        <end position="62"/>
    </location>
</feature>